<dbReference type="SUPFAM" id="SSF52980">
    <property type="entry name" value="Restriction endonuclease-like"/>
    <property type="match status" value="1"/>
</dbReference>
<dbReference type="Proteomes" id="UP001595834">
    <property type="component" value="Unassembled WGS sequence"/>
</dbReference>
<dbReference type="GO" id="GO:0004519">
    <property type="term" value="F:endonuclease activity"/>
    <property type="evidence" value="ECO:0007669"/>
    <property type="project" value="UniProtKB-KW"/>
</dbReference>
<organism evidence="2 3">
    <name type="scientific">Streptomyces mauvecolor</name>
    <dbReference type="NCBI Taxonomy" id="58345"/>
    <lineage>
        <taxon>Bacteria</taxon>
        <taxon>Bacillati</taxon>
        <taxon>Actinomycetota</taxon>
        <taxon>Actinomycetes</taxon>
        <taxon>Kitasatosporales</taxon>
        <taxon>Streptomycetaceae</taxon>
        <taxon>Streptomyces</taxon>
    </lineage>
</organism>
<dbReference type="PANTHER" id="PTHR30015:SF6">
    <property type="entry name" value="SLL1429 PROTEIN"/>
    <property type="match status" value="1"/>
</dbReference>
<dbReference type="RefSeq" id="WP_344370463.1">
    <property type="nucleotide sequence ID" value="NZ_BAAASQ010000001.1"/>
</dbReference>
<gene>
    <name evidence="2" type="ORF">ACFPFX_04800</name>
</gene>
<accession>A0ABV9UHC3</accession>
<reference evidence="3" key="1">
    <citation type="journal article" date="2019" name="Int. J. Syst. Evol. Microbiol.">
        <title>The Global Catalogue of Microorganisms (GCM) 10K type strain sequencing project: providing services to taxonomists for standard genome sequencing and annotation.</title>
        <authorList>
            <consortium name="The Broad Institute Genomics Platform"/>
            <consortium name="The Broad Institute Genome Sequencing Center for Infectious Disease"/>
            <person name="Wu L."/>
            <person name="Ma J."/>
        </authorList>
    </citation>
    <scope>NUCLEOTIDE SEQUENCE [LARGE SCALE GENOMIC DNA]</scope>
    <source>
        <strain evidence="3">CCM 7224</strain>
    </source>
</reference>
<keyword evidence="2" id="KW-0378">Hydrolase</keyword>
<evidence type="ECO:0000259" key="1">
    <source>
        <dbReference type="Pfam" id="PF04471"/>
    </source>
</evidence>
<proteinExistence type="predicted"/>
<dbReference type="InterPro" id="IPR011335">
    <property type="entry name" value="Restrct_endonuc-II-like"/>
</dbReference>
<keyword evidence="3" id="KW-1185">Reference proteome</keyword>
<keyword evidence="2" id="KW-0255">Endonuclease</keyword>
<dbReference type="Gene3D" id="3.40.1350.10">
    <property type="match status" value="1"/>
</dbReference>
<dbReference type="InterPro" id="IPR052906">
    <property type="entry name" value="Type_IV_Methyl-Rstrct_Enzyme"/>
</dbReference>
<evidence type="ECO:0000313" key="2">
    <source>
        <dbReference type="EMBL" id="MFC4955614.1"/>
    </source>
</evidence>
<dbReference type="EMBL" id="JBHSIZ010000005">
    <property type="protein sequence ID" value="MFC4955614.1"/>
    <property type="molecule type" value="Genomic_DNA"/>
</dbReference>
<dbReference type="PANTHER" id="PTHR30015">
    <property type="entry name" value="MRR RESTRICTION SYSTEM PROTEIN"/>
    <property type="match status" value="1"/>
</dbReference>
<dbReference type="InterPro" id="IPR011856">
    <property type="entry name" value="tRNA_endonuc-like_dom_sf"/>
</dbReference>
<comment type="caution">
    <text evidence="2">The sequence shown here is derived from an EMBL/GenBank/DDBJ whole genome shotgun (WGS) entry which is preliminary data.</text>
</comment>
<dbReference type="InterPro" id="IPR007560">
    <property type="entry name" value="Restrct_endonuc_IV_Mrr"/>
</dbReference>
<protein>
    <submittedName>
        <fullName evidence="2">Restriction endonuclease</fullName>
    </submittedName>
</protein>
<feature type="domain" description="Restriction endonuclease type IV Mrr" evidence="1">
    <location>
        <begin position="192"/>
        <end position="306"/>
    </location>
</feature>
<sequence length="330" mass="36544">MHINWATAVPFPGYASSYLQETLRQRVSEATDDDLLAAYLHWLEGRIAHEFGLAAKDFEARIRTEQEHLAVLLPTTRGPFAMDFQRAHQALRSILDAESRVAGTSMQQAQDVWRHLREQTGHDVTARYKDGVVPAFSGLESIGSLKQQVDQSELRVVDAMARYRDEMHSLALREQEMDRFLASDDSLALDDIHAMTPSAFEQAVAALARRDGYDVIRDGGGARDLGADVIAVTPDRLRVVFQCKHRQAGLGKVGSPDIQTLNGTARPEHKADIVVAVTNGTFTKPASDFAQSHSIHLLCQARLKRWATWGEPLLAVLDVAKTRAQDPMAA</sequence>
<keyword evidence="2" id="KW-0540">Nuclease</keyword>
<name>A0ABV9UHC3_9ACTN</name>
<dbReference type="Pfam" id="PF04471">
    <property type="entry name" value="Mrr_cat"/>
    <property type="match status" value="1"/>
</dbReference>
<evidence type="ECO:0000313" key="3">
    <source>
        <dbReference type="Proteomes" id="UP001595834"/>
    </source>
</evidence>